<dbReference type="Pfam" id="PF13424">
    <property type="entry name" value="TPR_12"/>
    <property type="match status" value="1"/>
</dbReference>
<feature type="compositionally biased region" description="Low complexity" evidence="3">
    <location>
        <begin position="108"/>
        <end position="122"/>
    </location>
</feature>
<feature type="compositionally biased region" description="Low complexity" evidence="3">
    <location>
        <begin position="31"/>
        <end position="68"/>
    </location>
</feature>
<evidence type="ECO:0000256" key="2">
    <source>
        <dbReference type="ARBA" id="ARBA00022803"/>
    </source>
</evidence>
<keyword evidence="1" id="KW-0677">Repeat</keyword>
<evidence type="ECO:0000256" key="1">
    <source>
        <dbReference type="ARBA" id="ARBA00022737"/>
    </source>
</evidence>
<accession>A0AB34K0N2</accession>
<reference evidence="4 5" key="1">
    <citation type="journal article" date="2024" name="Science">
        <title>Giant polyketide synthase enzymes in the biosynthesis of giant marine polyether toxins.</title>
        <authorList>
            <person name="Fallon T.R."/>
            <person name="Shende V.V."/>
            <person name="Wierzbicki I.H."/>
            <person name="Pendleton A.L."/>
            <person name="Watervoot N.F."/>
            <person name="Auber R.P."/>
            <person name="Gonzalez D.J."/>
            <person name="Wisecaver J.H."/>
            <person name="Moore B.S."/>
        </authorList>
    </citation>
    <scope>NUCLEOTIDE SEQUENCE [LARGE SCALE GENOMIC DNA]</scope>
    <source>
        <strain evidence="4 5">12B1</strain>
    </source>
</reference>
<dbReference type="AlphaFoldDB" id="A0AB34K0N2"/>
<name>A0AB34K0N2_PRYPA</name>
<evidence type="ECO:0000313" key="4">
    <source>
        <dbReference type="EMBL" id="KAL1528048.1"/>
    </source>
</evidence>
<dbReference type="PANTHER" id="PTHR45641">
    <property type="entry name" value="TETRATRICOPEPTIDE REPEAT PROTEIN (AFU_ORTHOLOGUE AFUA_6G03870)"/>
    <property type="match status" value="1"/>
</dbReference>
<evidence type="ECO:0000256" key="3">
    <source>
        <dbReference type="SAM" id="MobiDB-lite"/>
    </source>
</evidence>
<dbReference type="Proteomes" id="UP001515480">
    <property type="component" value="Unassembled WGS sequence"/>
</dbReference>
<feature type="region of interest" description="Disordered" evidence="3">
    <location>
        <begin position="145"/>
        <end position="173"/>
    </location>
</feature>
<comment type="caution">
    <text evidence="4">The sequence shown here is derived from an EMBL/GenBank/DDBJ whole genome shotgun (WGS) entry which is preliminary data.</text>
</comment>
<dbReference type="EMBL" id="JBGBPQ010000002">
    <property type="protein sequence ID" value="KAL1528048.1"/>
    <property type="molecule type" value="Genomic_DNA"/>
</dbReference>
<keyword evidence="2" id="KW-0802">TPR repeat</keyword>
<protein>
    <submittedName>
        <fullName evidence="4">Uncharacterized protein</fullName>
    </submittedName>
</protein>
<sequence>MLTPTPRALLLTTLACGLALAILYRRATSRSAATPADDAAPPAAATAPKRSAEATPAARGRADGAPPASQKRSKARPKPSEPAAPSDAARAEEVRLAVQAEARRRARAAASAPPAQPSPSSRGEAEPTEGEAFVNTIVNRSVLTQPIDLSKEAQPASPKKGKDAASKKARKPKPLSSWAEAFIEAMQILEGSEPEATTQAQHKLNGVLASAAKPGAPRDAVPITFRALGYIAASTSHLDRAEAAYSKALSEAQRRCPDSIVLCGCLRDLAVLARERGRHADAMGMWDQAVAALEAFLKADKSFTALEAESMRLELQLCRADCMRDQGRFDESEALTRRVLEWREKQLGYDAAGTLAAVYDISKCLRAKSLGGEPLPSEREAAAACLGTRLDALSGAAAELDARWIGGLRRLCEDDPPFKWAEHVVMLGSVAQLHKSHAEAIYLFRLATPAYKERLAESEGSAGDATGDSASASDISLEVAELMNSLGESLLELRQHAPAARAFEEAHVQVVKAQGENDPSVASVEANQAKLYADQGESQKALALFQRAHAVTLAASEDSLATAADGSKLVMNQALHARVLKLYGDFLGTQGRDAEAAEMKRKMEQLEVKYGFTTQ</sequence>
<dbReference type="SUPFAM" id="SSF48452">
    <property type="entry name" value="TPR-like"/>
    <property type="match status" value="1"/>
</dbReference>
<dbReference type="PANTHER" id="PTHR45641:SF19">
    <property type="entry name" value="NEPHROCYSTIN-3"/>
    <property type="match status" value="1"/>
</dbReference>
<dbReference type="InterPro" id="IPR011990">
    <property type="entry name" value="TPR-like_helical_dom_sf"/>
</dbReference>
<dbReference type="Gene3D" id="1.25.40.10">
    <property type="entry name" value="Tetratricopeptide repeat domain"/>
    <property type="match status" value="2"/>
</dbReference>
<proteinExistence type="predicted"/>
<dbReference type="SMART" id="SM00028">
    <property type="entry name" value="TPR"/>
    <property type="match status" value="5"/>
</dbReference>
<dbReference type="InterPro" id="IPR019734">
    <property type="entry name" value="TPR_rpt"/>
</dbReference>
<feature type="region of interest" description="Disordered" evidence="3">
    <location>
        <begin position="31"/>
        <end position="129"/>
    </location>
</feature>
<gene>
    <name evidence="4" type="ORF">AB1Y20_009415</name>
</gene>
<organism evidence="4 5">
    <name type="scientific">Prymnesium parvum</name>
    <name type="common">Toxic golden alga</name>
    <dbReference type="NCBI Taxonomy" id="97485"/>
    <lineage>
        <taxon>Eukaryota</taxon>
        <taxon>Haptista</taxon>
        <taxon>Haptophyta</taxon>
        <taxon>Prymnesiophyceae</taxon>
        <taxon>Prymnesiales</taxon>
        <taxon>Prymnesiaceae</taxon>
        <taxon>Prymnesium</taxon>
    </lineage>
</organism>
<evidence type="ECO:0000313" key="5">
    <source>
        <dbReference type="Proteomes" id="UP001515480"/>
    </source>
</evidence>
<keyword evidence="5" id="KW-1185">Reference proteome</keyword>